<name>A0A6J8CVS1_MYTCO</name>
<reference evidence="1 2" key="1">
    <citation type="submission" date="2020-06" db="EMBL/GenBank/DDBJ databases">
        <authorList>
            <person name="Li R."/>
            <person name="Bekaert M."/>
        </authorList>
    </citation>
    <scope>NUCLEOTIDE SEQUENCE [LARGE SCALE GENOMIC DNA]</scope>
    <source>
        <strain evidence="2">wild</strain>
    </source>
</reference>
<dbReference type="EMBL" id="CACVKT020006085">
    <property type="protein sequence ID" value="CAC5399761.1"/>
    <property type="molecule type" value="Genomic_DNA"/>
</dbReference>
<dbReference type="AlphaFoldDB" id="A0A6J8CVS1"/>
<gene>
    <name evidence="1" type="ORF">MCOR_33999</name>
</gene>
<evidence type="ECO:0000313" key="1">
    <source>
        <dbReference type="EMBL" id="CAC5399761.1"/>
    </source>
</evidence>
<dbReference type="OrthoDB" id="10504675at2759"/>
<keyword evidence="2" id="KW-1185">Reference proteome</keyword>
<proteinExistence type="predicted"/>
<accession>A0A6J8CVS1</accession>
<protein>
    <submittedName>
        <fullName evidence="1">Uncharacterized protein</fullName>
    </submittedName>
</protein>
<organism evidence="1 2">
    <name type="scientific">Mytilus coruscus</name>
    <name type="common">Sea mussel</name>
    <dbReference type="NCBI Taxonomy" id="42192"/>
    <lineage>
        <taxon>Eukaryota</taxon>
        <taxon>Metazoa</taxon>
        <taxon>Spiralia</taxon>
        <taxon>Lophotrochozoa</taxon>
        <taxon>Mollusca</taxon>
        <taxon>Bivalvia</taxon>
        <taxon>Autobranchia</taxon>
        <taxon>Pteriomorphia</taxon>
        <taxon>Mytilida</taxon>
        <taxon>Mytiloidea</taxon>
        <taxon>Mytilidae</taxon>
        <taxon>Mytilinae</taxon>
        <taxon>Mytilus</taxon>
    </lineage>
</organism>
<evidence type="ECO:0000313" key="2">
    <source>
        <dbReference type="Proteomes" id="UP000507470"/>
    </source>
</evidence>
<sequence length="107" mass="12374">MKHANGNVWNTKISATILPLEIEYTEQSTTIFDQKETNDASEIILEFDVEAGIFEKEDTMKEKLVIAGGRYCLDDLMYGYLKNRYPSHDKLKRPRRHCYQTNRVGGA</sequence>
<dbReference type="Proteomes" id="UP000507470">
    <property type="component" value="Unassembled WGS sequence"/>
</dbReference>